<dbReference type="EC" id="2.4.1.-" evidence="13"/>
<evidence type="ECO:0000313" key="16">
    <source>
        <dbReference type="EMBL" id="VVA98203.1"/>
    </source>
</evidence>
<sequence length="577" mass="64744">MLAACFVTKNLPTAAELLNHAFLHKTCSTKSFITILDVLSPLGERHRHIVFLKSEYMRGICSWNVDLKSLKRLEKHDTLDPKSDRPTNNCPIVNGSPSSPSSFKRKVSTLLPICVALVVIIEIGFLGRLDNAALVGTLTEFFTKSPSDSQSTTSPSDLKVRSGTERCEEWLEREDSVSYSRDFSKDPIFISGGSKDFKSCSVDCTFGSSSDKKPDAAFGLHQKAGTLSIRRSMESATYYQDNDLARARRKGYDIVMTTSLSSDVPVGYFSWAEYDIMAPVQPKTEKALAAAFISNGGARNFRLQALEALMEADVKIDSYGSCHRNRDGRVEKVEALKRYKFSLAFENTNEEDYVTEKFFQSLVAGSVPVVVGAPNIEEFAPSPDSFLHIKQMTDVEPVAKRMKYLADNPDAYNQTLRWKQEGPSDSFKALVDMAAVHSSCRLCIFVATRIREQEEKSPELKNRPCKCTRGSETVYHLYVRERGRFDMESIFLKDGNLTLEALKSAVLAKFKSLRHEPIWKKERPASLRGDSALRVHGIYPLGLTQRQALYNFKFEGNSSLSTHIQRNPCAKFEVVFV</sequence>
<dbReference type="PANTHER" id="PTHR11929">
    <property type="entry name" value="ALPHA- 1,3 -FUCOSYLTRANSFERASE"/>
    <property type="match status" value="1"/>
</dbReference>
<keyword evidence="7" id="KW-0735">Signal-anchor</keyword>
<organism evidence="16 17">
    <name type="scientific">Arabis nemorensis</name>
    <dbReference type="NCBI Taxonomy" id="586526"/>
    <lineage>
        <taxon>Eukaryota</taxon>
        <taxon>Viridiplantae</taxon>
        <taxon>Streptophyta</taxon>
        <taxon>Embryophyta</taxon>
        <taxon>Tracheophyta</taxon>
        <taxon>Spermatophyta</taxon>
        <taxon>Magnoliopsida</taxon>
        <taxon>eudicotyledons</taxon>
        <taxon>Gunneridae</taxon>
        <taxon>Pentapetalae</taxon>
        <taxon>rosids</taxon>
        <taxon>malvids</taxon>
        <taxon>Brassicales</taxon>
        <taxon>Brassicaceae</taxon>
        <taxon>Arabideae</taxon>
        <taxon>Arabis</taxon>
    </lineage>
</organism>
<dbReference type="Proteomes" id="UP000489600">
    <property type="component" value="Unassembled WGS sequence"/>
</dbReference>
<dbReference type="GO" id="GO:0071555">
    <property type="term" value="P:cell wall organization"/>
    <property type="evidence" value="ECO:0007669"/>
    <property type="project" value="UniProtKB-KW"/>
</dbReference>
<comment type="pathway">
    <text evidence="2">Protein modification; protein glycosylation.</text>
</comment>
<evidence type="ECO:0000256" key="2">
    <source>
        <dbReference type="ARBA" id="ARBA00004922"/>
    </source>
</evidence>
<evidence type="ECO:0000256" key="14">
    <source>
        <dbReference type="SAM" id="MobiDB-lite"/>
    </source>
</evidence>
<evidence type="ECO:0000256" key="7">
    <source>
        <dbReference type="ARBA" id="ARBA00022968"/>
    </source>
</evidence>
<dbReference type="GO" id="GO:0032580">
    <property type="term" value="C:Golgi cisterna membrane"/>
    <property type="evidence" value="ECO:0007669"/>
    <property type="project" value="UniProtKB-SubCell"/>
</dbReference>
<dbReference type="SUPFAM" id="SSF53756">
    <property type="entry name" value="UDP-Glycosyltransferase/glycogen phosphorylase"/>
    <property type="match status" value="1"/>
</dbReference>
<keyword evidence="8" id="KW-1133">Transmembrane helix</keyword>
<keyword evidence="10" id="KW-0472">Membrane</keyword>
<keyword evidence="6 13" id="KW-0812">Transmembrane</keyword>
<accession>A0A565B9B9</accession>
<evidence type="ECO:0000256" key="11">
    <source>
        <dbReference type="ARBA" id="ARBA00023180"/>
    </source>
</evidence>
<keyword evidence="5 13" id="KW-0808">Transferase</keyword>
<keyword evidence="9 13" id="KW-0333">Golgi apparatus</keyword>
<dbReference type="PANTHER" id="PTHR11929:SF218">
    <property type="entry name" value="GLYCOPROTEIN 3-ALPHA-L-FUCOSYLTRANSFERASE A"/>
    <property type="match status" value="1"/>
</dbReference>
<evidence type="ECO:0000256" key="8">
    <source>
        <dbReference type="ARBA" id="ARBA00022989"/>
    </source>
</evidence>
<evidence type="ECO:0000313" key="17">
    <source>
        <dbReference type="Proteomes" id="UP000489600"/>
    </source>
</evidence>
<proteinExistence type="inferred from homology"/>
<evidence type="ECO:0000256" key="3">
    <source>
        <dbReference type="ARBA" id="ARBA00008919"/>
    </source>
</evidence>
<feature type="domain" description="Fucosyltransferase C-terminal" evidence="15">
    <location>
        <begin position="285"/>
        <end position="451"/>
    </location>
</feature>
<dbReference type="EMBL" id="CABITT030000003">
    <property type="protein sequence ID" value="VVA98203.1"/>
    <property type="molecule type" value="Genomic_DNA"/>
</dbReference>
<gene>
    <name evidence="16" type="ORF">ANE_LOCUS8648</name>
</gene>
<evidence type="ECO:0000256" key="9">
    <source>
        <dbReference type="ARBA" id="ARBA00023034"/>
    </source>
</evidence>
<dbReference type="FunFam" id="3.40.50.11660:FF:000005">
    <property type="entry name" value="Glycoprotein 3-alpha-L-fucosyltransferase A"/>
    <property type="match status" value="1"/>
</dbReference>
<evidence type="ECO:0000259" key="15">
    <source>
        <dbReference type="Pfam" id="PF00852"/>
    </source>
</evidence>
<dbReference type="InterPro" id="IPR038577">
    <property type="entry name" value="GT10-like_C_sf"/>
</dbReference>
<evidence type="ECO:0000256" key="12">
    <source>
        <dbReference type="ARBA" id="ARBA00023316"/>
    </source>
</evidence>
<keyword evidence="17" id="KW-1185">Reference proteome</keyword>
<comment type="subcellular location">
    <subcellularLocation>
        <location evidence="1 13">Golgi apparatus</location>
        <location evidence="1 13">Golgi stack membrane</location>
        <topology evidence="1 13">Single-pass type II membrane protein</topology>
    </subcellularLocation>
</comment>
<dbReference type="AlphaFoldDB" id="A0A565B9B9"/>
<dbReference type="InterPro" id="IPR055270">
    <property type="entry name" value="Glyco_tran_10_C"/>
</dbReference>
<keyword evidence="4 13" id="KW-0328">Glycosyltransferase</keyword>
<evidence type="ECO:0000256" key="13">
    <source>
        <dbReference type="RuleBase" id="RU003832"/>
    </source>
</evidence>
<protein>
    <recommendedName>
        <fullName evidence="13">Fucosyltransferase</fullName>
        <ecNumber evidence="13">2.4.1.-</ecNumber>
    </recommendedName>
</protein>
<dbReference type="Gene3D" id="3.40.50.11660">
    <property type="entry name" value="Glycosyl transferase family 10, C-terminal domain"/>
    <property type="match status" value="1"/>
</dbReference>
<keyword evidence="11" id="KW-0325">Glycoprotein</keyword>
<keyword evidence="12" id="KW-0961">Cell wall biogenesis/degradation</keyword>
<comment type="caution">
    <text evidence="16">The sequence shown here is derived from an EMBL/GenBank/DDBJ whole genome shotgun (WGS) entry which is preliminary data.</text>
</comment>
<evidence type="ECO:0000256" key="5">
    <source>
        <dbReference type="ARBA" id="ARBA00022679"/>
    </source>
</evidence>
<dbReference type="Pfam" id="PF00852">
    <property type="entry name" value="Glyco_transf_10"/>
    <property type="match status" value="1"/>
</dbReference>
<evidence type="ECO:0000256" key="10">
    <source>
        <dbReference type="ARBA" id="ARBA00023136"/>
    </source>
</evidence>
<feature type="compositionally biased region" description="Polar residues" evidence="14">
    <location>
        <begin position="86"/>
        <end position="101"/>
    </location>
</feature>
<reference evidence="16" key="1">
    <citation type="submission" date="2019-07" db="EMBL/GenBank/DDBJ databases">
        <authorList>
            <person name="Dittberner H."/>
        </authorList>
    </citation>
    <scope>NUCLEOTIDE SEQUENCE [LARGE SCALE GENOMIC DNA]</scope>
</reference>
<name>A0A565B9B9_9BRAS</name>
<dbReference type="InterPro" id="IPR001503">
    <property type="entry name" value="Glyco_trans_10"/>
</dbReference>
<feature type="region of interest" description="Disordered" evidence="14">
    <location>
        <begin position="77"/>
        <end position="101"/>
    </location>
</feature>
<comment type="similarity">
    <text evidence="3 13">Belongs to the glycosyltransferase 10 family.</text>
</comment>
<evidence type="ECO:0000256" key="6">
    <source>
        <dbReference type="ARBA" id="ARBA00022692"/>
    </source>
</evidence>
<evidence type="ECO:0000256" key="1">
    <source>
        <dbReference type="ARBA" id="ARBA00004447"/>
    </source>
</evidence>
<dbReference type="OrthoDB" id="427096at2759"/>
<dbReference type="UniPathway" id="UPA00378"/>
<dbReference type="GO" id="GO:0008417">
    <property type="term" value="F:fucosyltransferase activity"/>
    <property type="evidence" value="ECO:0007669"/>
    <property type="project" value="InterPro"/>
</dbReference>
<evidence type="ECO:0000256" key="4">
    <source>
        <dbReference type="ARBA" id="ARBA00022676"/>
    </source>
</evidence>